<evidence type="ECO:0000256" key="2">
    <source>
        <dbReference type="ARBA" id="ARBA00004496"/>
    </source>
</evidence>
<keyword evidence="4" id="KW-0539">Nucleus</keyword>
<feature type="region of interest" description="Disordered" evidence="5">
    <location>
        <begin position="317"/>
        <end position="382"/>
    </location>
</feature>
<dbReference type="PANTHER" id="PTHR31250">
    <property type="entry name" value="IQ DOMAIN-CONTAINING PROTEIN IQM3"/>
    <property type="match status" value="1"/>
</dbReference>
<evidence type="ECO:0000313" key="6">
    <source>
        <dbReference type="EMBL" id="TKY87097.1"/>
    </source>
</evidence>
<evidence type="ECO:0008006" key="8">
    <source>
        <dbReference type="Google" id="ProtNLM"/>
    </source>
</evidence>
<dbReference type="OrthoDB" id="7344096at2759"/>
<feature type="compositionally biased region" description="Low complexity" evidence="5">
    <location>
        <begin position="320"/>
        <end position="344"/>
    </location>
</feature>
<name>A0A4U7KST9_9BASI</name>
<dbReference type="GO" id="GO:0005634">
    <property type="term" value="C:nucleus"/>
    <property type="evidence" value="ECO:0007669"/>
    <property type="project" value="UniProtKB-SubCell"/>
</dbReference>
<evidence type="ECO:0000313" key="7">
    <source>
        <dbReference type="Proteomes" id="UP000306050"/>
    </source>
</evidence>
<dbReference type="RefSeq" id="XP_029739082.1">
    <property type="nucleotide sequence ID" value="XM_029884372.1"/>
</dbReference>
<comment type="subcellular location">
    <subcellularLocation>
        <location evidence="2">Cytoplasm</location>
    </subcellularLocation>
    <subcellularLocation>
        <location evidence="1">Nucleus</location>
    </subcellularLocation>
</comment>
<dbReference type="Proteomes" id="UP000306050">
    <property type="component" value="Chromosome SGRAM_22"/>
</dbReference>
<evidence type="ECO:0000256" key="5">
    <source>
        <dbReference type="SAM" id="MobiDB-lite"/>
    </source>
</evidence>
<dbReference type="PANTHER" id="PTHR31250:SF27">
    <property type="entry name" value="IQ DOMAIN-CONTAINING PROTEIN IQM5"/>
    <property type="match status" value="1"/>
</dbReference>
<accession>A0A4U7KST9</accession>
<sequence length="567" mass="64106">MTSKQEVDSTPTTTPATTSIEQDGAAAASKSGDFAPIDAVDRVRSVVRTSRLEKTLEEQRHGDKNDPVSRWQRGGLMARQLGQQDSAPDPAVRGQAAVPPHRPTKSTSSPKPSDGPVNSITQQLQGTSFFDKLPFSFNTDAEKQEFIEESKVLTKRLEDQNWLEMLDPKHRYGSNLKHYHRYWNTKADTKQNFLHWLDEGEGKDLSLEECPRSKLEDERISYLTADQRRNYMTYIDNDAASTSPGHLDELRAQLKHSGRGRLRWCRTGELVNTSKYDHGDLGKGRGIALRESQEWQEAIATGDICEVVRDDKIKFRRTNSDQSSDSFTSDSSSSDEALSATESTPVRSEQQESGIAPTMIASKKGPPSKVRTNPDEKQQTRKEKLLEKANLGPKYLIKQKLGLYPSADRQQIVKANSEQADQQDDAASHPDALIRRRKADTWIFVTDLSYNIYVGIKQRGRFQHSSLLAGSLVTVAGVLKIKDGVIVSIYPWSGHYRSSSQHFEEFIRRLQERGLDTSQINVTKSKWVIEVVNRYGMFRKKKDRKIKDLRDKVREAWDSHTSSPPTS</sequence>
<dbReference type="GO" id="GO:0005737">
    <property type="term" value="C:cytoplasm"/>
    <property type="evidence" value="ECO:0007669"/>
    <property type="project" value="UniProtKB-SubCell"/>
</dbReference>
<comment type="caution">
    <text evidence="6">The sequence shown here is derived from an EMBL/GenBank/DDBJ whole genome shotgun (WGS) entry which is preliminary data.</text>
</comment>
<dbReference type="AlphaFoldDB" id="A0A4U7KST9"/>
<dbReference type="KEGG" id="sgra:EX895_003774"/>
<proteinExistence type="predicted"/>
<keyword evidence="3" id="KW-0963">Cytoplasm</keyword>
<evidence type="ECO:0000256" key="3">
    <source>
        <dbReference type="ARBA" id="ARBA00022490"/>
    </source>
</evidence>
<reference evidence="6 7" key="1">
    <citation type="submission" date="2019-05" db="EMBL/GenBank/DDBJ databases">
        <title>Sporisorium graminicola CBS 10092 draft sequencing and annotation.</title>
        <authorList>
            <person name="Solano-Gonzalez S."/>
            <person name="Caddick M.X."/>
            <person name="Darby A."/>
        </authorList>
    </citation>
    <scope>NUCLEOTIDE SEQUENCE [LARGE SCALE GENOMIC DNA]</scope>
    <source>
        <strain evidence="6 7">CBS 10092</strain>
    </source>
</reference>
<gene>
    <name evidence="6" type="ORF">EX895_003774</name>
</gene>
<dbReference type="GeneID" id="40726669"/>
<dbReference type="InterPro" id="IPR044159">
    <property type="entry name" value="IQM"/>
</dbReference>
<feature type="region of interest" description="Disordered" evidence="5">
    <location>
        <begin position="1"/>
        <end position="120"/>
    </location>
</feature>
<dbReference type="EMBL" id="SRRM01000014">
    <property type="protein sequence ID" value="TKY87097.1"/>
    <property type="molecule type" value="Genomic_DNA"/>
</dbReference>
<keyword evidence="7" id="KW-1185">Reference proteome</keyword>
<evidence type="ECO:0000256" key="1">
    <source>
        <dbReference type="ARBA" id="ARBA00004123"/>
    </source>
</evidence>
<feature type="compositionally biased region" description="Basic and acidic residues" evidence="5">
    <location>
        <begin position="372"/>
        <end position="382"/>
    </location>
</feature>
<protein>
    <recommendedName>
        <fullName evidence="8">Iq calmodulin-binding motif protein</fullName>
    </recommendedName>
</protein>
<evidence type="ECO:0000256" key="4">
    <source>
        <dbReference type="ARBA" id="ARBA00023242"/>
    </source>
</evidence>
<organism evidence="6 7">
    <name type="scientific">Sporisorium graminicola</name>
    <dbReference type="NCBI Taxonomy" id="280036"/>
    <lineage>
        <taxon>Eukaryota</taxon>
        <taxon>Fungi</taxon>
        <taxon>Dikarya</taxon>
        <taxon>Basidiomycota</taxon>
        <taxon>Ustilaginomycotina</taxon>
        <taxon>Ustilaginomycetes</taxon>
        <taxon>Ustilaginales</taxon>
        <taxon>Ustilaginaceae</taxon>
        <taxon>Sporisorium</taxon>
    </lineage>
</organism>
<feature type="compositionally biased region" description="Basic and acidic residues" evidence="5">
    <location>
        <begin position="39"/>
        <end position="67"/>
    </location>
</feature>